<dbReference type="Pfam" id="PF07980">
    <property type="entry name" value="SusD_RagB"/>
    <property type="match status" value="1"/>
</dbReference>
<dbReference type="SUPFAM" id="SSF48452">
    <property type="entry name" value="TPR-like"/>
    <property type="match status" value="1"/>
</dbReference>
<evidence type="ECO:0000313" key="9">
    <source>
        <dbReference type="EMBL" id="AKV04821.1"/>
    </source>
</evidence>
<keyword evidence="3 7" id="KW-0732">Signal</keyword>
<evidence type="ECO:0000256" key="4">
    <source>
        <dbReference type="ARBA" id="ARBA00023136"/>
    </source>
</evidence>
<gene>
    <name evidence="9" type="ORF">AKJ09_11484</name>
</gene>
<dbReference type="GO" id="GO:0009279">
    <property type="term" value="C:cell outer membrane"/>
    <property type="evidence" value="ECO:0007669"/>
    <property type="project" value="UniProtKB-SubCell"/>
</dbReference>
<dbReference type="CDD" id="cd08977">
    <property type="entry name" value="SusD"/>
    <property type="match status" value="1"/>
</dbReference>
<sequence>MHDTASGAARVEWVTMFVRSARLLVCSAFILALSPTLACSSDDGAALATNPDSGAPIERHDPIDGGSDSSAPVDRAKCSDGVMDAAETDVDCGGGCAPCGQCQRCLADADCETTNCADGICGPVKRGYPQLSAERGEIRNLLATVEAGMRCDMDVYVDAVGIVGREMYRFSSKEPRYTTDLLGGGTSVLASDAFYVTRPWTSRYWVARNAKRLETRSANATDVTATDKKGYAAVAETVLAYQLLLDLTLSDEQGLRVDVENDAQPARTKDEVLAHVMALLDDAKANLPGATFDFSLSSGFEGFDTPSTFLKFNRALAARVAAYQKNWPLLLTTLGESFLSLNADLRLGVYMPFTNVPGDARNSLFTAPNGEGDVRVAHPSFATDVATGDDRLLSTVLRSTPASQAGLTSNRDAWRYTSATAPFPIIRNEELVLLYAEARAQLGQFPDAIVAINRIRSVHNVSPYAGAVTPAALLNEILYQRRYSLFLEGHRWVDVRRFGALGTLPVDRPDDDVWSSFPVPKP</sequence>
<evidence type="ECO:0000256" key="3">
    <source>
        <dbReference type="ARBA" id="ARBA00022729"/>
    </source>
</evidence>
<feature type="domain" description="RagB/SusD" evidence="8">
    <location>
        <begin position="411"/>
        <end position="498"/>
    </location>
</feature>
<evidence type="ECO:0000313" key="10">
    <source>
        <dbReference type="Proteomes" id="UP000064967"/>
    </source>
</evidence>
<evidence type="ECO:0000259" key="8">
    <source>
        <dbReference type="Pfam" id="PF07980"/>
    </source>
</evidence>
<feature type="region of interest" description="Disordered" evidence="6">
    <location>
        <begin position="50"/>
        <end position="75"/>
    </location>
</feature>
<dbReference type="STRING" id="1391654.AKJ09_11484"/>
<proteinExistence type="inferred from homology"/>
<dbReference type="InterPro" id="IPR012944">
    <property type="entry name" value="SusD_RagB_dom"/>
</dbReference>
<evidence type="ECO:0000256" key="1">
    <source>
        <dbReference type="ARBA" id="ARBA00004442"/>
    </source>
</evidence>
<comment type="similarity">
    <text evidence="2">Belongs to the SusD family.</text>
</comment>
<reference evidence="9 10" key="1">
    <citation type="submission" date="2015-08" db="EMBL/GenBank/DDBJ databases">
        <authorList>
            <person name="Babu N.S."/>
            <person name="Beckwith C.J."/>
            <person name="Beseler K.G."/>
            <person name="Brison A."/>
            <person name="Carone J.V."/>
            <person name="Caskin T.P."/>
            <person name="Diamond M."/>
            <person name="Durham M.E."/>
            <person name="Foxe J.M."/>
            <person name="Go M."/>
            <person name="Henderson B.A."/>
            <person name="Jones I.B."/>
            <person name="McGettigan J.A."/>
            <person name="Micheletti S.J."/>
            <person name="Nasrallah M.E."/>
            <person name="Ortiz D."/>
            <person name="Piller C.R."/>
            <person name="Privatt S.R."/>
            <person name="Schneider S.L."/>
            <person name="Sharp S."/>
            <person name="Smith T.C."/>
            <person name="Stanton J.D."/>
            <person name="Ullery H.E."/>
            <person name="Wilson R.J."/>
            <person name="Serrano M.G."/>
            <person name="Buck G."/>
            <person name="Lee V."/>
            <person name="Wang Y."/>
            <person name="Carvalho R."/>
            <person name="Voegtly L."/>
            <person name="Shi R."/>
            <person name="Duckworth R."/>
            <person name="Johnson A."/>
            <person name="Loviza R."/>
            <person name="Walstead R."/>
            <person name="Shah Z."/>
            <person name="Kiflezghi M."/>
            <person name="Wade K."/>
            <person name="Ball S.L."/>
            <person name="Bradley K.W."/>
            <person name="Asai D.J."/>
            <person name="Bowman C.A."/>
            <person name="Russell D.A."/>
            <person name="Pope W.H."/>
            <person name="Jacobs-Sera D."/>
            <person name="Hendrix R.W."/>
            <person name="Hatfull G.F."/>
        </authorList>
    </citation>
    <scope>NUCLEOTIDE SEQUENCE [LARGE SCALE GENOMIC DNA]</scope>
    <source>
        <strain evidence="9 10">DSM 27648</strain>
    </source>
</reference>
<keyword evidence="10" id="KW-1185">Reference proteome</keyword>
<dbReference type="KEGG" id="llu:AKJ09_11484"/>
<organism evidence="9 10">
    <name type="scientific">Labilithrix luteola</name>
    <dbReference type="NCBI Taxonomy" id="1391654"/>
    <lineage>
        <taxon>Bacteria</taxon>
        <taxon>Pseudomonadati</taxon>
        <taxon>Myxococcota</taxon>
        <taxon>Polyangia</taxon>
        <taxon>Polyangiales</taxon>
        <taxon>Labilitrichaceae</taxon>
        <taxon>Labilithrix</taxon>
    </lineage>
</organism>
<keyword evidence="4" id="KW-0472">Membrane</keyword>
<evidence type="ECO:0000256" key="2">
    <source>
        <dbReference type="ARBA" id="ARBA00006275"/>
    </source>
</evidence>
<name>A0A0K1QGC7_9BACT</name>
<dbReference type="Proteomes" id="UP000064967">
    <property type="component" value="Chromosome"/>
</dbReference>
<protein>
    <submittedName>
        <fullName evidence="9">SusD/RagB family protein</fullName>
    </submittedName>
</protein>
<dbReference type="AlphaFoldDB" id="A0A0K1QGC7"/>
<evidence type="ECO:0000256" key="5">
    <source>
        <dbReference type="ARBA" id="ARBA00023237"/>
    </source>
</evidence>
<keyword evidence="5" id="KW-0998">Cell outer membrane</keyword>
<evidence type="ECO:0000256" key="6">
    <source>
        <dbReference type="SAM" id="MobiDB-lite"/>
    </source>
</evidence>
<dbReference type="InterPro" id="IPR011990">
    <property type="entry name" value="TPR-like_helical_dom_sf"/>
</dbReference>
<accession>A0A0K1QGC7</accession>
<feature type="chain" id="PRO_5005467400" evidence="7">
    <location>
        <begin position="39"/>
        <end position="522"/>
    </location>
</feature>
<feature type="signal peptide" evidence="7">
    <location>
        <begin position="1"/>
        <end position="38"/>
    </location>
</feature>
<dbReference type="EMBL" id="CP012333">
    <property type="protein sequence ID" value="AKV04821.1"/>
    <property type="molecule type" value="Genomic_DNA"/>
</dbReference>
<evidence type="ECO:0000256" key="7">
    <source>
        <dbReference type="SAM" id="SignalP"/>
    </source>
</evidence>
<dbReference type="Gene3D" id="1.25.40.390">
    <property type="match status" value="1"/>
</dbReference>
<comment type="subcellular location">
    <subcellularLocation>
        <location evidence="1">Cell outer membrane</location>
    </subcellularLocation>
</comment>